<sequence>MRTSTEQRRQFLAAANPAAADEFADINWFHTVLLTVTPALALYGYLTTPLTWPTLVLAIVWYFATGLGITAGYHRLFAHRAYQATNGVRATLLAFGAAAFQGSAAWWCRAHVLHHRFTDTPKDPYNVHKGFWWAHLGWMITQMDKSKWGKTNIAFLKNDPMVSFQHKHYVKIALTVGIVVPTLIGAAYGDAWGAFFYACMLRMVFVHHATFFVNSLAHTVGAKPFSHLTSASDSIITAVLTLGEGFHNYHHVFPSDYRNAIKYHQYDPTKWLIAFLSYFGLTYGLRRIDDEEIDRARDFVATGCCHQPPQDPALPPISVDLFRARVAAGEALIVIEGTVYDVKPFALSHPGGYATVMNEVGKDATAAFRGEERSSDTSLNRHTQEARAILKTLAIARLDGMYRLPVDHASS</sequence>
<protein>
    <submittedName>
        <fullName evidence="15">Delta-9 desaturase</fullName>
    </submittedName>
</protein>
<evidence type="ECO:0000256" key="3">
    <source>
        <dbReference type="ARBA" id="ARBA00022516"/>
    </source>
</evidence>
<feature type="transmembrane region" description="Helical" evidence="13">
    <location>
        <begin position="52"/>
        <end position="73"/>
    </location>
</feature>
<keyword evidence="5" id="KW-0479">Metal-binding</keyword>
<name>A0A0L0DJ06_THETB</name>
<dbReference type="InterPro" id="IPR001522">
    <property type="entry name" value="FADS-1_CS"/>
</dbReference>
<dbReference type="STRING" id="461836.A0A0L0DJ06"/>
<evidence type="ECO:0000256" key="9">
    <source>
        <dbReference type="ARBA" id="ARBA00023004"/>
    </source>
</evidence>
<evidence type="ECO:0000256" key="12">
    <source>
        <dbReference type="ARBA" id="ARBA00023160"/>
    </source>
</evidence>
<keyword evidence="11 13" id="KW-0472">Membrane</keyword>
<dbReference type="InterPro" id="IPR015876">
    <property type="entry name" value="Acyl-CoA_DS"/>
</dbReference>
<dbReference type="InterPro" id="IPR005804">
    <property type="entry name" value="FA_desaturase_dom"/>
</dbReference>
<dbReference type="SMART" id="SM01117">
    <property type="entry name" value="Cyt-b5"/>
    <property type="match status" value="1"/>
</dbReference>
<dbReference type="SUPFAM" id="SSF55856">
    <property type="entry name" value="Cytochrome b5-like heme/steroid binding domain"/>
    <property type="match status" value="1"/>
</dbReference>
<dbReference type="Gene3D" id="3.10.120.10">
    <property type="entry name" value="Cytochrome b5-like heme/steroid binding domain"/>
    <property type="match status" value="1"/>
</dbReference>
<evidence type="ECO:0000313" key="16">
    <source>
        <dbReference type="Proteomes" id="UP000054408"/>
    </source>
</evidence>
<gene>
    <name evidence="15" type="ORF">AMSG_01006</name>
</gene>
<dbReference type="PRINTS" id="PR00075">
    <property type="entry name" value="FACDDSATRASE"/>
</dbReference>
<dbReference type="PANTHER" id="PTHR11351">
    <property type="entry name" value="ACYL-COA DESATURASE"/>
    <property type="match status" value="1"/>
</dbReference>
<feature type="transmembrane region" description="Helical" evidence="13">
    <location>
        <begin position="169"/>
        <end position="188"/>
    </location>
</feature>
<evidence type="ECO:0000256" key="7">
    <source>
        <dbReference type="ARBA" id="ARBA00022989"/>
    </source>
</evidence>
<feature type="transmembrane region" description="Helical" evidence="13">
    <location>
        <begin position="28"/>
        <end position="46"/>
    </location>
</feature>
<reference evidence="15 16" key="1">
    <citation type="submission" date="2010-05" db="EMBL/GenBank/DDBJ databases">
        <title>The Genome Sequence of Thecamonas trahens ATCC 50062.</title>
        <authorList>
            <consortium name="The Broad Institute Genome Sequencing Platform"/>
            <person name="Russ C."/>
            <person name="Cuomo C."/>
            <person name="Shea T."/>
            <person name="Young S.K."/>
            <person name="Zeng Q."/>
            <person name="Koehrsen M."/>
            <person name="Haas B."/>
            <person name="Borodovsky M."/>
            <person name="Guigo R."/>
            <person name="Alvarado L."/>
            <person name="Berlin A."/>
            <person name="Bochicchio J."/>
            <person name="Borenstein D."/>
            <person name="Chapman S."/>
            <person name="Chen Z."/>
            <person name="Freedman E."/>
            <person name="Gellesch M."/>
            <person name="Goldberg J."/>
            <person name="Griggs A."/>
            <person name="Gujja S."/>
            <person name="Heilman E."/>
            <person name="Heiman D."/>
            <person name="Hepburn T."/>
            <person name="Howarth C."/>
            <person name="Jen D."/>
            <person name="Larson L."/>
            <person name="Mehta T."/>
            <person name="Park D."/>
            <person name="Pearson M."/>
            <person name="Roberts A."/>
            <person name="Saif S."/>
            <person name="Shenoy N."/>
            <person name="Sisk P."/>
            <person name="Stolte C."/>
            <person name="Sykes S."/>
            <person name="Thomson T."/>
            <person name="Walk T."/>
            <person name="White J."/>
            <person name="Yandava C."/>
            <person name="Burger G."/>
            <person name="Gray M.W."/>
            <person name="Holland P.W.H."/>
            <person name="King N."/>
            <person name="Lang F.B.F."/>
            <person name="Roger A.J."/>
            <person name="Ruiz-Trillo I."/>
            <person name="Lander E."/>
            <person name="Nusbaum C."/>
        </authorList>
    </citation>
    <scope>NUCLEOTIDE SEQUENCE [LARGE SCALE GENOMIC DNA]</scope>
    <source>
        <strain evidence="15 16">ATCC 50062</strain>
    </source>
</reference>
<organism evidence="15 16">
    <name type="scientific">Thecamonas trahens ATCC 50062</name>
    <dbReference type="NCBI Taxonomy" id="461836"/>
    <lineage>
        <taxon>Eukaryota</taxon>
        <taxon>Apusozoa</taxon>
        <taxon>Apusomonadida</taxon>
        <taxon>Apusomonadidae</taxon>
        <taxon>Thecamonas</taxon>
    </lineage>
</organism>
<feature type="domain" description="Cytochrome b5 heme-binding" evidence="14">
    <location>
        <begin position="314"/>
        <end position="399"/>
    </location>
</feature>
<dbReference type="OrthoDB" id="10260134at2759"/>
<keyword evidence="4 13" id="KW-0812">Transmembrane</keyword>
<dbReference type="InterPro" id="IPR001199">
    <property type="entry name" value="Cyt_B5-like_heme/steroid-bd"/>
</dbReference>
<dbReference type="OMA" id="WAHKSYN"/>
<dbReference type="GO" id="GO:0005506">
    <property type="term" value="F:iron ion binding"/>
    <property type="evidence" value="ECO:0007669"/>
    <property type="project" value="TreeGrafter"/>
</dbReference>
<dbReference type="InterPro" id="IPR036400">
    <property type="entry name" value="Cyt_B5-like_heme/steroid_sf"/>
</dbReference>
<evidence type="ECO:0000256" key="6">
    <source>
        <dbReference type="ARBA" id="ARBA00022832"/>
    </source>
</evidence>
<evidence type="ECO:0000256" key="2">
    <source>
        <dbReference type="ARBA" id="ARBA00009295"/>
    </source>
</evidence>
<dbReference type="CDD" id="cd03505">
    <property type="entry name" value="Delta9-FADS-like"/>
    <property type="match status" value="1"/>
</dbReference>
<dbReference type="Pfam" id="PF00173">
    <property type="entry name" value="Cyt-b5"/>
    <property type="match status" value="1"/>
</dbReference>
<evidence type="ECO:0000256" key="5">
    <source>
        <dbReference type="ARBA" id="ARBA00022723"/>
    </source>
</evidence>
<keyword evidence="16" id="KW-1185">Reference proteome</keyword>
<dbReference type="GeneID" id="25560780"/>
<accession>A0A0L0DJ06</accession>
<dbReference type="RefSeq" id="XP_013762183.1">
    <property type="nucleotide sequence ID" value="XM_013906729.1"/>
</dbReference>
<dbReference type="PROSITE" id="PS50255">
    <property type="entry name" value="CYTOCHROME_B5_2"/>
    <property type="match status" value="1"/>
</dbReference>
<dbReference type="GO" id="GO:0004768">
    <property type="term" value="F:stearoyl-CoA 9-desaturase activity"/>
    <property type="evidence" value="ECO:0007669"/>
    <property type="project" value="InterPro"/>
</dbReference>
<keyword evidence="7 13" id="KW-1133">Transmembrane helix</keyword>
<keyword evidence="8" id="KW-0560">Oxidoreductase</keyword>
<dbReference type="PROSITE" id="PS00476">
    <property type="entry name" value="FATTY_ACID_DESATUR_1"/>
    <property type="match status" value="1"/>
</dbReference>
<dbReference type="PIRSF" id="PIRSF000345">
    <property type="entry name" value="OLE1"/>
    <property type="match status" value="1"/>
</dbReference>
<evidence type="ECO:0000256" key="4">
    <source>
        <dbReference type="ARBA" id="ARBA00022692"/>
    </source>
</evidence>
<keyword evidence="10" id="KW-0443">Lipid metabolism</keyword>
<dbReference type="AlphaFoldDB" id="A0A0L0DJ06"/>
<dbReference type="Proteomes" id="UP000054408">
    <property type="component" value="Unassembled WGS sequence"/>
</dbReference>
<keyword evidence="3" id="KW-0444">Lipid biosynthesis</keyword>
<dbReference type="GO" id="GO:0005789">
    <property type="term" value="C:endoplasmic reticulum membrane"/>
    <property type="evidence" value="ECO:0007669"/>
    <property type="project" value="TreeGrafter"/>
</dbReference>
<keyword evidence="6" id="KW-0276">Fatty acid metabolism</keyword>
<proteinExistence type="inferred from homology"/>
<evidence type="ECO:0000313" key="15">
    <source>
        <dbReference type="EMBL" id="KNC52180.1"/>
    </source>
</evidence>
<evidence type="ECO:0000256" key="10">
    <source>
        <dbReference type="ARBA" id="ARBA00023098"/>
    </source>
</evidence>
<dbReference type="eggNOG" id="KOG1600">
    <property type="taxonomic scope" value="Eukaryota"/>
</dbReference>
<comment type="subcellular location">
    <subcellularLocation>
        <location evidence="1">Membrane</location>
        <topology evidence="1">Multi-pass membrane protein</topology>
    </subcellularLocation>
</comment>
<dbReference type="InterPro" id="IPR009160">
    <property type="entry name" value="Acyl-CoA_deSatase_haem/ster-bd"/>
</dbReference>
<comment type="similarity">
    <text evidence="2">Belongs to the fatty acid desaturase type 1 family.</text>
</comment>
<dbReference type="GO" id="GO:0006636">
    <property type="term" value="P:unsaturated fatty acid biosynthetic process"/>
    <property type="evidence" value="ECO:0007669"/>
    <property type="project" value="InterPro"/>
</dbReference>
<evidence type="ECO:0000259" key="14">
    <source>
        <dbReference type="PROSITE" id="PS50255"/>
    </source>
</evidence>
<evidence type="ECO:0000256" key="11">
    <source>
        <dbReference type="ARBA" id="ARBA00023136"/>
    </source>
</evidence>
<dbReference type="PANTHER" id="PTHR11351:SF31">
    <property type="entry name" value="DESATURASE 1, ISOFORM A-RELATED"/>
    <property type="match status" value="1"/>
</dbReference>
<evidence type="ECO:0000256" key="13">
    <source>
        <dbReference type="SAM" id="Phobius"/>
    </source>
</evidence>
<keyword evidence="9" id="KW-0408">Iron</keyword>
<evidence type="ECO:0000256" key="8">
    <source>
        <dbReference type="ARBA" id="ARBA00023002"/>
    </source>
</evidence>
<evidence type="ECO:0000256" key="1">
    <source>
        <dbReference type="ARBA" id="ARBA00004141"/>
    </source>
</evidence>
<dbReference type="Pfam" id="PF00487">
    <property type="entry name" value="FA_desaturase"/>
    <property type="match status" value="1"/>
</dbReference>
<dbReference type="EMBL" id="GL349436">
    <property type="protein sequence ID" value="KNC52180.1"/>
    <property type="molecule type" value="Genomic_DNA"/>
</dbReference>
<keyword evidence="12" id="KW-0275">Fatty acid biosynthesis</keyword>